<dbReference type="PRINTS" id="PR01243">
    <property type="entry name" value="NUCDPKINASE"/>
</dbReference>
<dbReference type="InterPro" id="IPR036850">
    <property type="entry name" value="NDK-like_dom_sf"/>
</dbReference>
<dbReference type="SMART" id="SM00562">
    <property type="entry name" value="NDK"/>
    <property type="match status" value="1"/>
</dbReference>
<dbReference type="GO" id="GO:0046872">
    <property type="term" value="F:metal ion binding"/>
    <property type="evidence" value="ECO:0007669"/>
    <property type="project" value="UniProtKB-KW"/>
</dbReference>
<dbReference type="EMBL" id="FO082266">
    <property type="protein sequence ID" value="CCO19191.1"/>
    <property type="molecule type" value="Genomic_DNA"/>
</dbReference>
<evidence type="ECO:0000256" key="4">
    <source>
        <dbReference type="ARBA" id="ARBA00004305"/>
    </source>
</evidence>
<proteinExistence type="inferred from homology"/>
<dbReference type="Gene3D" id="3.30.70.141">
    <property type="entry name" value="Nucleoside diphosphate kinase-like domain"/>
    <property type="match status" value="1"/>
</dbReference>
<dbReference type="AlphaFoldDB" id="K8EMA8"/>
<dbReference type="GO" id="GO:0005759">
    <property type="term" value="C:mitochondrial matrix"/>
    <property type="evidence" value="ECO:0007669"/>
    <property type="project" value="UniProtKB-SubCell"/>
</dbReference>
<evidence type="ECO:0000256" key="10">
    <source>
        <dbReference type="ARBA" id="ARBA00022777"/>
    </source>
</evidence>
<gene>
    <name evidence="18" type="ordered locus">Bathy13g00160</name>
</gene>
<comment type="subcellular location">
    <subcellularLocation>
        <location evidence="5">Mitochondrion intermembrane space</location>
    </subcellularLocation>
    <subcellularLocation>
        <location evidence="4">Mitochondrion matrix</location>
    </subcellularLocation>
</comment>
<dbReference type="SUPFAM" id="SSF54919">
    <property type="entry name" value="Nucleoside diphosphate kinase, NDK"/>
    <property type="match status" value="1"/>
</dbReference>
<evidence type="ECO:0000259" key="17">
    <source>
        <dbReference type="SMART" id="SM00562"/>
    </source>
</evidence>
<dbReference type="GO" id="GO:0005524">
    <property type="term" value="F:ATP binding"/>
    <property type="evidence" value="ECO:0007669"/>
    <property type="project" value="UniProtKB-KW"/>
</dbReference>
<comment type="catalytic activity">
    <reaction evidence="1 16">
        <text>a 2'-deoxyribonucleoside 5'-diphosphate + ATP = a 2'-deoxyribonucleoside 5'-triphosphate + ADP</text>
        <dbReference type="Rhea" id="RHEA:44640"/>
        <dbReference type="ChEBI" id="CHEBI:30616"/>
        <dbReference type="ChEBI" id="CHEBI:61560"/>
        <dbReference type="ChEBI" id="CHEBI:73316"/>
        <dbReference type="ChEBI" id="CHEBI:456216"/>
        <dbReference type="EC" id="2.7.4.6"/>
    </reaction>
</comment>
<evidence type="ECO:0000256" key="3">
    <source>
        <dbReference type="ARBA" id="ARBA00001946"/>
    </source>
</evidence>
<dbReference type="GO" id="GO:0006228">
    <property type="term" value="P:UTP biosynthetic process"/>
    <property type="evidence" value="ECO:0007669"/>
    <property type="project" value="InterPro"/>
</dbReference>
<dbReference type="GO" id="GO:0005758">
    <property type="term" value="C:mitochondrial intermembrane space"/>
    <property type="evidence" value="ECO:0007669"/>
    <property type="project" value="UniProtKB-SubCell"/>
</dbReference>
<dbReference type="CDD" id="cd04413">
    <property type="entry name" value="NDPk_I"/>
    <property type="match status" value="1"/>
</dbReference>
<dbReference type="FunFam" id="3.30.70.141:FF:000017">
    <property type="entry name" value="Nucleoside diphosphate kinase"/>
    <property type="match status" value="1"/>
</dbReference>
<evidence type="ECO:0000313" key="18">
    <source>
        <dbReference type="EMBL" id="CCO19191.1"/>
    </source>
</evidence>
<dbReference type="Pfam" id="PF00334">
    <property type="entry name" value="NDK"/>
    <property type="match status" value="1"/>
</dbReference>
<comment type="similarity">
    <text evidence="6 14 15">Belongs to the NDK family.</text>
</comment>
<comment type="catalytic activity">
    <reaction evidence="2">
        <text>a ribonucleoside 5'-diphosphate + ATP = a ribonucleoside 5'-triphosphate + ADP</text>
        <dbReference type="Rhea" id="RHEA:18113"/>
        <dbReference type="ChEBI" id="CHEBI:30616"/>
        <dbReference type="ChEBI" id="CHEBI:57930"/>
        <dbReference type="ChEBI" id="CHEBI:61557"/>
        <dbReference type="ChEBI" id="CHEBI:456216"/>
        <dbReference type="EC" id="2.7.4.6"/>
    </reaction>
</comment>
<evidence type="ECO:0000256" key="16">
    <source>
        <dbReference type="RuleBase" id="RU004013"/>
    </source>
</evidence>
<keyword evidence="8" id="KW-0479">Metal-binding</keyword>
<dbReference type="eggNOG" id="KOG0888">
    <property type="taxonomic scope" value="Eukaryota"/>
</dbReference>
<evidence type="ECO:0000256" key="2">
    <source>
        <dbReference type="ARBA" id="ARBA00000937"/>
    </source>
</evidence>
<dbReference type="PROSITE" id="PS00469">
    <property type="entry name" value="NDPK"/>
    <property type="match status" value="1"/>
</dbReference>
<evidence type="ECO:0000256" key="15">
    <source>
        <dbReference type="RuleBase" id="RU004011"/>
    </source>
</evidence>
<dbReference type="OrthoDB" id="2162449at2759"/>
<evidence type="ECO:0000256" key="14">
    <source>
        <dbReference type="PROSITE-ProRule" id="PRU00706"/>
    </source>
</evidence>
<dbReference type="InterPro" id="IPR034907">
    <property type="entry name" value="NDK-like_dom"/>
</dbReference>
<dbReference type="KEGG" id="bpg:Bathy13g00160"/>
<evidence type="ECO:0000256" key="13">
    <source>
        <dbReference type="ARBA" id="ARBA00023080"/>
    </source>
</evidence>
<dbReference type="GO" id="GO:0006183">
    <property type="term" value="P:GTP biosynthetic process"/>
    <property type="evidence" value="ECO:0007669"/>
    <property type="project" value="InterPro"/>
</dbReference>
<comment type="caution">
    <text evidence="14">Lacks conserved residue(s) required for the propagation of feature annotation.</text>
</comment>
<dbReference type="GeneID" id="19012283"/>
<dbReference type="EC" id="2.7.4.6" evidence="16"/>
<accession>K8EMA8</accession>
<keyword evidence="13" id="KW-0546">Nucleotide metabolism</keyword>
<dbReference type="Proteomes" id="UP000198341">
    <property type="component" value="Chromosome 13"/>
</dbReference>
<keyword evidence="11 16" id="KW-0067">ATP-binding</keyword>
<evidence type="ECO:0000256" key="7">
    <source>
        <dbReference type="ARBA" id="ARBA00022679"/>
    </source>
</evidence>
<dbReference type="STRING" id="41875.K8EMA8"/>
<dbReference type="InterPro" id="IPR023005">
    <property type="entry name" value="Nucleoside_diP_kinase_AS"/>
</dbReference>
<dbReference type="RefSeq" id="XP_007509388.1">
    <property type="nucleotide sequence ID" value="XM_007509326.1"/>
</dbReference>
<keyword evidence="10 16" id="KW-0418">Kinase</keyword>
<dbReference type="GO" id="GO:0004550">
    <property type="term" value="F:nucleoside diphosphate kinase activity"/>
    <property type="evidence" value="ECO:0007669"/>
    <property type="project" value="UniProtKB-EC"/>
</dbReference>
<evidence type="ECO:0000256" key="1">
    <source>
        <dbReference type="ARBA" id="ARBA00000082"/>
    </source>
</evidence>
<dbReference type="PANTHER" id="PTHR11349">
    <property type="entry name" value="NUCLEOSIDE DIPHOSPHATE KINASE"/>
    <property type="match status" value="1"/>
</dbReference>
<evidence type="ECO:0000256" key="9">
    <source>
        <dbReference type="ARBA" id="ARBA00022741"/>
    </source>
</evidence>
<keyword evidence="9 16" id="KW-0547">Nucleotide-binding</keyword>
<evidence type="ECO:0000256" key="11">
    <source>
        <dbReference type="ARBA" id="ARBA00022840"/>
    </source>
</evidence>
<organism evidence="18 19">
    <name type="scientific">Bathycoccus prasinos</name>
    <dbReference type="NCBI Taxonomy" id="41875"/>
    <lineage>
        <taxon>Eukaryota</taxon>
        <taxon>Viridiplantae</taxon>
        <taxon>Chlorophyta</taxon>
        <taxon>Mamiellophyceae</taxon>
        <taxon>Mamiellales</taxon>
        <taxon>Bathycoccaceae</taxon>
        <taxon>Bathycoccus</taxon>
    </lineage>
</organism>
<evidence type="ECO:0000256" key="12">
    <source>
        <dbReference type="ARBA" id="ARBA00022842"/>
    </source>
</evidence>
<dbReference type="GO" id="GO:0006241">
    <property type="term" value="P:CTP biosynthetic process"/>
    <property type="evidence" value="ECO:0007669"/>
    <property type="project" value="InterPro"/>
</dbReference>
<dbReference type="PROSITE" id="PS51374">
    <property type="entry name" value="NDPK_LIKE"/>
    <property type="match status" value="1"/>
</dbReference>
<keyword evidence="12" id="KW-0460">Magnesium</keyword>
<keyword evidence="7 16" id="KW-0808">Transferase</keyword>
<evidence type="ECO:0000313" key="19">
    <source>
        <dbReference type="Proteomes" id="UP000198341"/>
    </source>
</evidence>
<comment type="cofactor">
    <cofactor evidence="3">
        <name>Mg(2+)</name>
        <dbReference type="ChEBI" id="CHEBI:18420"/>
    </cofactor>
</comment>
<protein>
    <recommendedName>
        <fullName evidence="16">Nucleoside diphosphate kinase</fullName>
        <ecNumber evidence="16">2.7.4.6</ecNumber>
    </recommendedName>
</protein>
<name>K8EMA8_9CHLO</name>
<evidence type="ECO:0000256" key="5">
    <source>
        <dbReference type="ARBA" id="ARBA00004569"/>
    </source>
</evidence>
<dbReference type="InterPro" id="IPR001564">
    <property type="entry name" value="Nucleoside_diP_kinase"/>
</dbReference>
<reference evidence="18 19" key="1">
    <citation type="submission" date="2011-10" db="EMBL/GenBank/DDBJ databases">
        <authorList>
            <person name="Genoscope - CEA"/>
        </authorList>
    </citation>
    <scope>NUCLEOTIDE SEQUENCE [LARGE SCALE GENOMIC DNA]</scope>
    <source>
        <strain evidence="18 19">RCC 1105</strain>
    </source>
</reference>
<keyword evidence="19" id="KW-1185">Reference proteome</keyword>
<evidence type="ECO:0000256" key="8">
    <source>
        <dbReference type="ARBA" id="ARBA00022723"/>
    </source>
</evidence>
<sequence length="122" mass="13589">MQLKGLKTFQCTRAIAEEHYRDLSSKPFFKDLVDYIISGPVVCMIWQGPTGTVAAARKMIGETNPLESLPGSIRGDYAVEVGRNIIHGSDSVDSAEREINLWFADGNGVVDWQMTNNGWIRE</sequence>
<feature type="domain" description="Nucleoside diphosphate kinase-like" evidence="17">
    <location>
        <begin position="1"/>
        <end position="110"/>
    </location>
</feature>
<evidence type="ECO:0000256" key="6">
    <source>
        <dbReference type="ARBA" id="ARBA00008142"/>
    </source>
</evidence>